<keyword evidence="9" id="KW-0539">Nucleus</keyword>
<reference evidence="13" key="1">
    <citation type="submission" date="2023-04" db="EMBL/GenBank/DDBJ databases">
        <title>Ambrosiozyma monospora NBRC 1965.</title>
        <authorList>
            <person name="Ichikawa N."/>
            <person name="Sato H."/>
            <person name="Tonouchi N."/>
        </authorList>
    </citation>
    <scope>NUCLEOTIDE SEQUENCE</scope>
    <source>
        <strain evidence="13">NBRC 1965</strain>
    </source>
</reference>
<dbReference type="InterPro" id="IPR027417">
    <property type="entry name" value="P-loop_NTPase"/>
</dbReference>
<evidence type="ECO:0000256" key="9">
    <source>
        <dbReference type="ARBA" id="ARBA00023242"/>
    </source>
</evidence>
<dbReference type="Pfam" id="PF06470">
    <property type="entry name" value="SMC_hinge"/>
    <property type="match status" value="1"/>
</dbReference>
<feature type="coiled-coil region" evidence="11">
    <location>
        <begin position="254"/>
        <end position="295"/>
    </location>
</feature>
<keyword evidence="7 11" id="KW-0175">Coiled coil</keyword>
<evidence type="ECO:0000256" key="3">
    <source>
        <dbReference type="ARBA" id="ARBA00022618"/>
    </source>
</evidence>
<evidence type="ECO:0000313" key="14">
    <source>
        <dbReference type="Proteomes" id="UP001165063"/>
    </source>
</evidence>
<dbReference type="AlphaFoldDB" id="A0A9W6YV38"/>
<dbReference type="InterPro" id="IPR003395">
    <property type="entry name" value="RecF/RecN/SMC_N"/>
</dbReference>
<keyword evidence="14" id="KW-1185">Reference proteome</keyword>
<dbReference type="GO" id="GO:0005634">
    <property type="term" value="C:nucleus"/>
    <property type="evidence" value="ECO:0007669"/>
    <property type="project" value="UniProtKB-SubCell"/>
</dbReference>
<evidence type="ECO:0000256" key="8">
    <source>
        <dbReference type="ARBA" id="ARBA00023067"/>
    </source>
</evidence>
<evidence type="ECO:0000313" key="13">
    <source>
        <dbReference type="EMBL" id="GMG21025.1"/>
    </source>
</evidence>
<name>A0A9W6YV38_AMBMO</name>
<keyword evidence="5" id="KW-0498">Mitosis</keyword>
<evidence type="ECO:0000256" key="4">
    <source>
        <dbReference type="ARBA" id="ARBA00022741"/>
    </source>
</evidence>
<dbReference type="OrthoDB" id="10255539at2759"/>
<dbReference type="GO" id="GO:0007059">
    <property type="term" value="P:chromosome segregation"/>
    <property type="evidence" value="ECO:0007669"/>
    <property type="project" value="UniProtKB-ARBA"/>
</dbReference>
<comment type="similarity">
    <text evidence="2">Belongs to the SMC family. SMC2 subfamily.</text>
</comment>
<dbReference type="InterPro" id="IPR027120">
    <property type="entry name" value="Smc2_ABC"/>
</dbReference>
<feature type="coiled-coil region" evidence="11">
    <location>
        <begin position="683"/>
        <end position="710"/>
    </location>
</feature>
<evidence type="ECO:0000256" key="6">
    <source>
        <dbReference type="ARBA" id="ARBA00022840"/>
    </source>
</evidence>
<dbReference type="GO" id="GO:0005524">
    <property type="term" value="F:ATP binding"/>
    <property type="evidence" value="ECO:0007669"/>
    <property type="project" value="UniProtKB-KW"/>
</dbReference>
<gene>
    <name evidence="13" type="ORF">Amon01_000166800</name>
</gene>
<keyword evidence="6" id="KW-0067">ATP-binding</keyword>
<keyword evidence="3" id="KW-0132">Cell division</keyword>
<dbReference type="InterPro" id="IPR010935">
    <property type="entry name" value="SMC_hinge"/>
</dbReference>
<dbReference type="GO" id="GO:0005694">
    <property type="term" value="C:chromosome"/>
    <property type="evidence" value="ECO:0007669"/>
    <property type="project" value="InterPro"/>
</dbReference>
<keyword evidence="10" id="KW-0131">Cell cycle</keyword>
<dbReference type="GO" id="GO:0030261">
    <property type="term" value="P:chromosome condensation"/>
    <property type="evidence" value="ECO:0007669"/>
    <property type="project" value="UniProtKB-KW"/>
</dbReference>
<dbReference type="Pfam" id="PF02463">
    <property type="entry name" value="SMC_N"/>
    <property type="match status" value="1"/>
</dbReference>
<dbReference type="Gene3D" id="1.20.1060.20">
    <property type="match status" value="1"/>
</dbReference>
<sequence length="988" mass="112132">MYVEELVIDGFKSYAVRTVISCWDPQFNAITGLNGSGKSNILDAICFVLGITSMSTVRAQEQKDLIYKRGQAGITKASVTITFDNSDKSKAPSLYKDPHKISVTRQISIGNTTAKYLVNGHRASKEQIANLFQSVQLNINNPNFLIMQGKITKMLNMKPTEILNLIEEAAGTKGYEAQKEKSARLMAKKNKKLELTELLLRQEVQPKLEHLKEQVKVVVEYNNAITQLEKLEKAYAAHTYKNLLEQQTEGTEEYNAMEAALQETVDNISNLKKEISTLQTDLEEMKRQKADTAANSHHFKTMEENETKITNEITRLAAARDLKIRTQKEETEKVEILKHKLQKLESTLGNQDGAFKKLEEEYSLLKSQLETDKEMFQRKEDLVSTLSTGLSSKGSTGSGYMDQLNSVKKQIADEHLSIEKNQLKIKHLKKELSANQAQLKGTLKEIESIKSEIVQKKKTYEVINAKLLSSGFDADKYNELKQYHRELQAQYQHANSELQSFLRSNPNFEFKYDPTAIRNSVNAVKGFAGELFELPESNVKYSTALEVCAGGKLFNVVVDNEVTGSSLLDKGRLTRRVTIIPLTKITSKVVDSQKLNNAKRLAPNKVELALNLVNYGDDVEKAIKYVFGNRLICDDPETAKKVTFAPEVRVGSITLEGDFYDPEGRLSGGSRRATSNIFGFIKYRQLKDKVDEVKAKIDENSNKLRNLAQLSEKTRQDQVDIQKVKYQIEALEKKLNDGDSASFIKRNDAITAETEHLQINIKESESKIECYKQEISSIENDIKEFNSDGAKKLRELKAEIKQSQSRIKQKELALKKKHEAFTNFKVEVEEYQNDKETLLEEITQAEQSQNVLEEEVKAGSVEINELTLKLATIKEQLELERARLVGMNQELNEMNDVLNVKKSALTEAENAKTNQVEEVKAYKHDLNQCTSRLKHIMNEHEFVKDERLLNAQLQEYPLVDLAQTRASIEMLEQRRDELSKKGGDNADD</sequence>
<dbReference type="SMART" id="SM00968">
    <property type="entry name" value="SMC_hinge"/>
    <property type="match status" value="1"/>
</dbReference>
<dbReference type="InterPro" id="IPR024704">
    <property type="entry name" value="SMC"/>
</dbReference>
<dbReference type="PANTHER" id="PTHR43977">
    <property type="entry name" value="STRUCTURAL MAINTENANCE OF CHROMOSOMES PROTEIN 3"/>
    <property type="match status" value="1"/>
</dbReference>
<dbReference type="Gene3D" id="3.30.70.1620">
    <property type="match status" value="1"/>
</dbReference>
<evidence type="ECO:0000256" key="10">
    <source>
        <dbReference type="ARBA" id="ARBA00023306"/>
    </source>
</evidence>
<dbReference type="GO" id="GO:0016887">
    <property type="term" value="F:ATP hydrolysis activity"/>
    <property type="evidence" value="ECO:0007669"/>
    <property type="project" value="InterPro"/>
</dbReference>
<dbReference type="Gene3D" id="3.40.50.300">
    <property type="entry name" value="P-loop containing nucleotide triphosphate hydrolases"/>
    <property type="match status" value="1"/>
</dbReference>
<feature type="coiled-coil region" evidence="11">
    <location>
        <begin position="754"/>
        <end position="925"/>
    </location>
</feature>
<dbReference type="InterPro" id="IPR036277">
    <property type="entry name" value="SMC_hinge_sf"/>
</dbReference>
<dbReference type="SUPFAM" id="SSF52540">
    <property type="entry name" value="P-loop containing nucleoside triphosphate hydrolases"/>
    <property type="match status" value="1"/>
</dbReference>
<keyword evidence="8" id="KW-0226">DNA condensation</keyword>
<feature type="coiled-coil region" evidence="11">
    <location>
        <begin position="418"/>
        <end position="449"/>
    </location>
</feature>
<evidence type="ECO:0000256" key="2">
    <source>
        <dbReference type="ARBA" id="ARBA00005231"/>
    </source>
</evidence>
<feature type="coiled-coil region" evidence="11">
    <location>
        <begin position="477"/>
        <end position="504"/>
    </location>
</feature>
<accession>A0A9W6YV38</accession>
<protein>
    <submittedName>
        <fullName evidence="13">Unnamed protein product</fullName>
    </submittedName>
</protein>
<evidence type="ECO:0000256" key="1">
    <source>
        <dbReference type="ARBA" id="ARBA00004123"/>
    </source>
</evidence>
<organism evidence="13 14">
    <name type="scientific">Ambrosiozyma monospora</name>
    <name type="common">Yeast</name>
    <name type="synonym">Endomycopsis monosporus</name>
    <dbReference type="NCBI Taxonomy" id="43982"/>
    <lineage>
        <taxon>Eukaryota</taxon>
        <taxon>Fungi</taxon>
        <taxon>Dikarya</taxon>
        <taxon>Ascomycota</taxon>
        <taxon>Saccharomycotina</taxon>
        <taxon>Pichiomycetes</taxon>
        <taxon>Pichiales</taxon>
        <taxon>Pichiaceae</taxon>
        <taxon>Ambrosiozyma</taxon>
    </lineage>
</organism>
<keyword evidence="4" id="KW-0547">Nucleotide-binding</keyword>
<comment type="caution">
    <text evidence="13">The sequence shown here is derived from an EMBL/GenBank/DDBJ whole genome shotgun (WGS) entry which is preliminary data.</text>
</comment>
<evidence type="ECO:0000256" key="11">
    <source>
        <dbReference type="SAM" id="Coils"/>
    </source>
</evidence>
<dbReference type="EMBL" id="BSXU01000533">
    <property type="protein sequence ID" value="GMG21025.1"/>
    <property type="molecule type" value="Genomic_DNA"/>
</dbReference>
<feature type="domain" description="SMC hinge" evidence="12">
    <location>
        <begin position="522"/>
        <end position="643"/>
    </location>
</feature>
<evidence type="ECO:0000259" key="12">
    <source>
        <dbReference type="SMART" id="SM00968"/>
    </source>
</evidence>
<comment type="subcellular location">
    <subcellularLocation>
        <location evidence="1">Nucleus</location>
    </subcellularLocation>
</comment>
<feature type="coiled-coil region" evidence="11">
    <location>
        <begin position="327"/>
        <end position="375"/>
    </location>
</feature>
<dbReference type="SUPFAM" id="SSF75553">
    <property type="entry name" value="Smc hinge domain"/>
    <property type="match status" value="1"/>
</dbReference>
<dbReference type="PIRSF" id="PIRSF005719">
    <property type="entry name" value="SMC"/>
    <property type="match status" value="1"/>
</dbReference>
<proteinExistence type="inferred from homology"/>
<dbReference type="GO" id="GO:0051301">
    <property type="term" value="P:cell division"/>
    <property type="evidence" value="ECO:0007669"/>
    <property type="project" value="UniProtKB-KW"/>
</dbReference>
<evidence type="ECO:0000256" key="5">
    <source>
        <dbReference type="ARBA" id="ARBA00022776"/>
    </source>
</evidence>
<dbReference type="CDD" id="cd03273">
    <property type="entry name" value="ABC_SMC2_euk"/>
    <property type="match status" value="1"/>
</dbReference>
<dbReference type="Proteomes" id="UP001165063">
    <property type="component" value="Unassembled WGS sequence"/>
</dbReference>
<evidence type="ECO:0000256" key="7">
    <source>
        <dbReference type="ARBA" id="ARBA00023054"/>
    </source>
</evidence>